<evidence type="ECO:0000256" key="3">
    <source>
        <dbReference type="ARBA" id="ARBA00023163"/>
    </source>
</evidence>
<dbReference type="EMBL" id="CP026378">
    <property type="protein sequence ID" value="AUY24997.1"/>
    <property type="molecule type" value="Genomic_DNA"/>
</dbReference>
<dbReference type="InterPro" id="IPR010982">
    <property type="entry name" value="Lambda_DNA-bd_dom_sf"/>
</dbReference>
<organism evidence="5 6">
    <name type="scientific">Mixta calida</name>
    <dbReference type="NCBI Taxonomy" id="665913"/>
    <lineage>
        <taxon>Bacteria</taxon>
        <taxon>Pseudomonadati</taxon>
        <taxon>Pseudomonadota</taxon>
        <taxon>Gammaproteobacteria</taxon>
        <taxon>Enterobacterales</taxon>
        <taxon>Erwiniaceae</taxon>
        <taxon>Mixta</taxon>
    </lineage>
</organism>
<dbReference type="InterPro" id="IPR025997">
    <property type="entry name" value="SBP_2_dom"/>
</dbReference>
<name>A0ABM6RZR6_9GAMM</name>
<protein>
    <submittedName>
        <fullName evidence="5">LacI family transcriptional regulator</fullName>
    </submittedName>
</protein>
<evidence type="ECO:0000313" key="6">
    <source>
        <dbReference type="Proteomes" id="UP000237673"/>
    </source>
</evidence>
<proteinExistence type="predicted"/>
<evidence type="ECO:0000256" key="2">
    <source>
        <dbReference type="ARBA" id="ARBA00023125"/>
    </source>
</evidence>
<dbReference type="RefSeq" id="WP_104951474.1">
    <property type="nucleotide sequence ID" value="NZ_CAXOMJ010000031.1"/>
</dbReference>
<gene>
    <name evidence="5" type="ORF">C2E16_08810</name>
</gene>
<dbReference type="PANTHER" id="PTHR30146:SF152">
    <property type="entry name" value="TRANSCRIPTIONAL REGULATORY PROTEIN"/>
    <property type="match status" value="1"/>
</dbReference>
<dbReference type="SMART" id="SM00354">
    <property type="entry name" value="HTH_LACI"/>
    <property type="match status" value="1"/>
</dbReference>
<evidence type="ECO:0000259" key="4">
    <source>
        <dbReference type="PROSITE" id="PS50932"/>
    </source>
</evidence>
<reference evidence="5 6" key="1">
    <citation type="submission" date="2018-01" db="EMBL/GenBank/DDBJ databases">
        <title>Complete and assembled Genome of Pantoea calida DSM22759T.</title>
        <authorList>
            <person name="Stevens M.J.A."/>
            <person name="Zurfluh K."/>
            <person name="Stephan R."/>
        </authorList>
    </citation>
    <scope>NUCLEOTIDE SEQUENCE [LARGE SCALE GENOMIC DNA]</scope>
    <source>
        <strain evidence="5 6">DSM 22759</strain>
    </source>
</reference>
<dbReference type="GeneID" id="84633299"/>
<dbReference type="Pfam" id="PF00356">
    <property type="entry name" value="LacI"/>
    <property type="match status" value="1"/>
</dbReference>
<dbReference type="CDD" id="cd06307">
    <property type="entry name" value="PBP1_sugar_binding"/>
    <property type="match status" value="1"/>
</dbReference>
<dbReference type="InterPro" id="IPR028082">
    <property type="entry name" value="Peripla_BP_I"/>
</dbReference>
<dbReference type="PROSITE" id="PS00356">
    <property type="entry name" value="HTH_LACI_1"/>
    <property type="match status" value="1"/>
</dbReference>
<dbReference type="PANTHER" id="PTHR30146">
    <property type="entry name" value="LACI-RELATED TRANSCRIPTIONAL REPRESSOR"/>
    <property type="match status" value="1"/>
</dbReference>
<dbReference type="SUPFAM" id="SSF47413">
    <property type="entry name" value="lambda repressor-like DNA-binding domains"/>
    <property type="match status" value="1"/>
</dbReference>
<keyword evidence="6" id="KW-1185">Reference proteome</keyword>
<dbReference type="Proteomes" id="UP000237673">
    <property type="component" value="Chromosome"/>
</dbReference>
<evidence type="ECO:0000313" key="5">
    <source>
        <dbReference type="EMBL" id="AUY24997.1"/>
    </source>
</evidence>
<feature type="domain" description="HTH lacI-type" evidence="4">
    <location>
        <begin position="4"/>
        <end position="57"/>
    </location>
</feature>
<dbReference type="InterPro" id="IPR000843">
    <property type="entry name" value="HTH_LacI"/>
</dbReference>
<keyword evidence="1" id="KW-0805">Transcription regulation</keyword>
<accession>A0ABM6RZR6</accession>
<dbReference type="Pfam" id="PF13407">
    <property type="entry name" value="Peripla_BP_4"/>
    <property type="match status" value="1"/>
</dbReference>
<dbReference type="CDD" id="cd01392">
    <property type="entry name" value="HTH_LacI"/>
    <property type="match status" value="1"/>
</dbReference>
<dbReference type="Gene3D" id="3.40.50.2300">
    <property type="match status" value="2"/>
</dbReference>
<keyword evidence="3" id="KW-0804">Transcription</keyword>
<keyword evidence="2" id="KW-0238">DNA-binding</keyword>
<evidence type="ECO:0000256" key="1">
    <source>
        <dbReference type="ARBA" id="ARBA00023015"/>
    </source>
</evidence>
<dbReference type="PROSITE" id="PS50932">
    <property type="entry name" value="HTH_LACI_2"/>
    <property type="match status" value="1"/>
</dbReference>
<sequence length="340" mass="38009">MKKISMTDIAREAGVGVATVDRVLNGRASVRQETRQKVLKAAERLGYRAGLLQVLSRDDKPDAVPARTGFMLLSKDHSFYAPFAEELRHFARTTFQNEPEFLWLDIDDVESVAASLESLAQRVDIIGLVALDHPLIRHTIKKITAAGVCVYALFSDFSPCGHSGYIGLDNQKAGRTAGWFADRLLQQNEVIGILLGDHRFNCQESCEISFRSYLREKNRGYTVLEPLKTHESVEGGYTAAKRLLSQHKDLSMIYAPCGGIEGVLNALRESGRKEIKLLCHGPIVEGELALIESHIEVMFRHRLDAIAATVIDVFARKMRDRDVNPVHITLPFDVVTRENI</sequence>
<dbReference type="SUPFAM" id="SSF53822">
    <property type="entry name" value="Periplasmic binding protein-like I"/>
    <property type="match status" value="1"/>
</dbReference>
<dbReference type="Gene3D" id="1.10.260.40">
    <property type="entry name" value="lambda repressor-like DNA-binding domains"/>
    <property type="match status" value="1"/>
</dbReference>